<dbReference type="OrthoDB" id="9791620at2"/>
<dbReference type="SUPFAM" id="SSF52540">
    <property type="entry name" value="P-loop containing nucleoside triphosphate hydrolases"/>
    <property type="match status" value="1"/>
</dbReference>
<feature type="coiled-coil region" evidence="1">
    <location>
        <begin position="444"/>
        <end position="509"/>
    </location>
</feature>
<feature type="coiled-coil region" evidence="1">
    <location>
        <begin position="589"/>
        <end position="647"/>
    </location>
</feature>
<evidence type="ECO:0000256" key="1">
    <source>
        <dbReference type="SAM" id="Coils"/>
    </source>
</evidence>
<keyword evidence="1" id="KW-0175">Coiled coil</keyword>
<dbReference type="Gene3D" id="3.20.20.140">
    <property type="entry name" value="Metal-dependent hydrolases"/>
    <property type="match status" value="1"/>
</dbReference>
<accession>A0A381J6I9</accession>
<reference evidence="2 3" key="1">
    <citation type="submission" date="2018-06" db="EMBL/GenBank/DDBJ databases">
        <authorList>
            <consortium name="Pathogen Informatics"/>
            <person name="Doyle S."/>
        </authorList>
    </citation>
    <scope>NUCLEOTIDE SEQUENCE [LARGE SCALE GENOMIC DNA]</scope>
    <source>
        <strain evidence="2 3">NCTC9836</strain>
    </source>
</reference>
<dbReference type="CDD" id="cd07432">
    <property type="entry name" value="PHP_HisPPase"/>
    <property type="match status" value="1"/>
</dbReference>
<dbReference type="AlphaFoldDB" id="A0A381J6I9"/>
<dbReference type="InterPro" id="IPR027417">
    <property type="entry name" value="P-loop_NTPase"/>
</dbReference>
<sequence>MERGSEWSKWDLHVHTASSYDHKYKSEDSNQILVNAWKKEKISLVAITDHFLIDADRILKLKEMADDITILPGVELRCDKGTANLHIILIFSDDDIPGLANKFMVVMKDMKAKAKESDDTIYWDFNDVIEFAKENKGVVTIHAGKKDKGLDDGISNKLETSIAIKQEISDSIDIFEMSRKKDLDDYNRHVFTRIKNKPMIICSDNHDPREYNIKESLWVKAELSYNGLVQAIKEPTLRFYIGDIPHKLKVVDDNKEKFIDSIEIKGIDENKKWFNQNIKLNNDLITIIGNKGNGKSALADVIGHAGNTQNYKYFSFLGEERFNPKENRLGIQYLSVLRWKNGSEEIKKLYPIDNSDYLEKVKCLPQQYIEKVCNDLENGFNDEIERIIFDYLPIQERFETNSLKQLLEYLTKTLNEEKLGYYTKLESLNSSICDIEKGIEKSNIQKLELNIKDISEQLKIEMENRPKILPKPEKGKVQETELNELNVKIEGLENLIEIKKTELLKLIRKSHTIKITLDKIKKTKIDFEKWLEKINLELKEEEITTFISGEVIANCEEIIQLSESIKHKIIDIKKEISKEEEDGEDGVLIKRLKEEKEKINNIIITLSKVDLEYQKSVQKDIKWKQKVDDKSKELEKVKERMRILMEDVPKKLDKLFEQRKDIVKGIYICQEKIADIYEQKYSNVNGTINDLEIDDLEKPKIEIEFKINVELMEQMLFRYINHNVKSIFMGKEQAKNKLLEMIQGLDRTNFENIHDVLNKLEKKLREGTDKVFKDKKEFLNELYSLKYMMTTYNLKLGDKMLSKLSPGERGLVLLIFYLVLDKDQLPLIIDQPEDNLDNQSIFNKLVPYIIKAKERRQIVIVTHNPNIAIACDSEQIIYSKMDKSEMKITYHSGAIEEKYINESIINVLEGTMPAFDKRRERYKL</sequence>
<name>A0A381J6I9_9CLOT</name>
<dbReference type="InterPro" id="IPR016195">
    <property type="entry name" value="Pol/histidinol_Pase-like"/>
</dbReference>
<dbReference type="EMBL" id="UFWZ01000001">
    <property type="protein sequence ID" value="SUY46609.1"/>
    <property type="molecule type" value="Genomic_DNA"/>
</dbReference>
<dbReference type="InterPro" id="IPR054787">
    <property type="entry name" value="TrlF_ATPase"/>
</dbReference>
<dbReference type="Proteomes" id="UP000254664">
    <property type="component" value="Unassembled WGS sequence"/>
</dbReference>
<dbReference type="NCBIfam" id="NF045780">
    <property type="entry name" value="TrlF_fam_ATP"/>
    <property type="match status" value="1"/>
</dbReference>
<keyword evidence="3" id="KW-1185">Reference proteome</keyword>
<dbReference type="RefSeq" id="WP_115640657.1">
    <property type="nucleotide sequence ID" value="NZ_UFWZ01000001.1"/>
</dbReference>
<organism evidence="2 3">
    <name type="scientific">Clostridium putrefaciens</name>
    <dbReference type="NCBI Taxonomy" id="99675"/>
    <lineage>
        <taxon>Bacteria</taxon>
        <taxon>Bacillati</taxon>
        <taxon>Bacillota</taxon>
        <taxon>Clostridia</taxon>
        <taxon>Eubacteriales</taxon>
        <taxon>Clostridiaceae</taxon>
        <taxon>Clostridium</taxon>
    </lineage>
</organism>
<evidence type="ECO:0000313" key="2">
    <source>
        <dbReference type="EMBL" id="SUY46609.1"/>
    </source>
</evidence>
<dbReference type="Gene3D" id="3.40.50.300">
    <property type="entry name" value="P-loop containing nucleotide triphosphate hydrolases"/>
    <property type="match status" value="1"/>
</dbReference>
<protein>
    <submittedName>
        <fullName evidence="2">DNA repair ATPase</fullName>
    </submittedName>
</protein>
<evidence type="ECO:0000313" key="3">
    <source>
        <dbReference type="Proteomes" id="UP000254664"/>
    </source>
</evidence>
<proteinExistence type="predicted"/>
<dbReference type="SUPFAM" id="SSF89550">
    <property type="entry name" value="PHP domain-like"/>
    <property type="match status" value="1"/>
</dbReference>
<gene>
    <name evidence="2" type="ORF">NCTC9836_00905</name>
</gene>